<evidence type="ECO:0000313" key="2">
    <source>
        <dbReference type="Proteomes" id="UP000276103"/>
    </source>
</evidence>
<reference evidence="1 2" key="1">
    <citation type="journal article" date="2019" name="Genome Biol. Evol.">
        <title>Day and night: Metabolic profiles and evolutionary relationships of six axenic non-marine cyanobacteria.</title>
        <authorList>
            <person name="Will S.E."/>
            <person name="Henke P."/>
            <person name="Boedeker C."/>
            <person name="Huang S."/>
            <person name="Brinkmann H."/>
            <person name="Rohde M."/>
            <person name="Jarek M."/>
            <person name="Friedl T."/>
            <person name="Seufert S."/>
            <person name="Schumacher M."/>
            <person name="Overmann J."/>
            <person name="Neumann-Schaal M."/>
            <person name="Petersen J."/>
        </authorList>
    </citation>
    <scope>NUCLEOTIDE SEQUENCE [LARGE SCALE GENOMIC DNA]</scope>
    <source>
        <strain evidence="1 2">SAG 1403-4b</strain>
    </source>
</reference>
<keyword evidence="2" id="KW-1185">Reference proteome</keyword>
<sequence length="122" mass="14110">MFTALEHGAYISRLNRRATCNAINSYHNMLLAVEVYAVQFGFFGSQTWNGEELTVQFYTYEYNAQKYLAIKANDFHLGLVGEAFRDYQIPCQPWKARVYSSSFKDGMTTGVFVIHSDFVHHF</sequence>
<name>A0A3S1C013_ANAVA</name>
<dbReference type="Proteomes" id="UP000276103">
    <property type="component" value="Unassembled WGS sequence"/>
</dbReference>
<organism evidence="1 2">
    <name type="scientific">Trichormus variabilis SAG 1403-4b</name>
    <dbReference type="NCBI Taxonomy" id="447716"/>
    <lineage>
        <taxon>Bacteria</taxon>
        <taxon>Bacillati</taxon>
        <taxon>Cyanobacteriota</taxon>
        <taxon>Cyanophyceae</taxon>
        <taxon>Nostocales</taxon>
        <taxon>Nostocaceae</taxon>
        <taxon>Trichormus</taxon>
    </lineage>
</organism>
<protein>
    <submittedName>
        <fullName evidence="1">Uncharacterized protein</fullName>
    </submittedName>
</protein>
<accession>A0A3S1C013</accession>
<proteinExistence type="predicted"/>
<dbReference type="EMBL" id="RSCM01000022">
    <property type="protein sequence ID" value="RUS92913.1"/>
    <property type="molecule type" value="Genomic_DNA"/>
</dbReference>
<evidence type="ECO:0000313" key="1">
    <source>
        <dbReference type="EMBL" id="RUS92913.1"/>
    </source>
</evidence>
<dbReference type="AlphaFoldDB" id="A0A3S1C013"/>
<comment type="caution">
    <text evidence="1">The sequence shown here is derived from an EMBL/GenBank/DDBJ whole genome shotgun (WGS) entry which is preliminary data.</text>
</comment>
<dbReference type="RefSeq" id="WP_127056456.1">
    <property type="nucleotide sequence ID" value="NZ_RSCM01000022.1"/>
</dbReference>
<gene>
    <name evidence="1" type="ORF">DSM107003_46600</name>
</gene>